<evidence type="ECO:0000313" key="7">
    <source>
        <dbReference type="Proteomes" id="UP000613740"/>
    </source>
</evidence>
<feature type="compositionally biased region" description="Basic and acidic residues" evidence="2">
    <location>
        <begin position="243"/>
        <end position="252"/>
    </location>
</feature>
<evidence type="ECO:0000259" key="5">
    <source>
        <dbReference type="Pfam" id="PF17835"/>
    </source>
</evidence>
<dbReference type="AlphaFoldDB" id="A0A835SGE4"/>
<feature type="region of interest" description="Disordered" evidence="2">
    <location>
        <begin position="229"/>
        <end position="252"/>
    </location>
</feature>
<sequence length="500" mass="52703">MRALRQHCGWLAPREAPTALSPDAAACRAAPIAAFCSPRCQQASAAPRRAGAAASPWGVGSRPSAQAAAFSSASASASASVSSGHLGPSTSAAPPPPASTSSPSAEPLRSPLGRRLRWGTGRGRLSALERAASAAPPQQHPHPQLLPPSRSPSPRAPATALHALPSRHEDAEGFAMQGDEEQGGDGSGGSDPEEVAAAREAEERRRRFVGVLQGVPHVVGASEHLGSARKRAAKVTPSAGIRNEAEKERNRSTRRLDTFMKELSVPLGRYLAGFPPPARLHPFEAALLALTVGEASYLSTLDRVDRLRRAVQEVGKGAASRAAASPNKASAIAACEEGMAAIEEVYVAGSRHVEALKEVAKKLRQLPSLDAGLPTLALVGAPNVGKSSLVQVLSSGTPEVCNYPFTTRSIKMGHFYLDGQKHQVTDTPGLLARPDPERNRMERLTLAALGCLDSCVLWVGDLTEECGTGVADQWAIRSELRARFPEKPWIDVLSKSDMLE</sequence>
<dbReference type="SUPFAM" id="SSF52540">
    <property type="entry name" value="P-loop containing nucleoside triphosphate hydrolases"/>
    <property type="match status" value="1"/>
</dbReference>
<evidence type="ECO:0000256" key="1">
    <source>
        <dbReference type="ARBA" id="ARBA00023134"/>
    </source>
</evidence>
<feature type="compositionally biased region" description="Pro residues" evidence="2">
    <location>
        <begin position="138"/>
        <end position="155"/>
    </location>
</feature>
<feature type="compositionally biased region" description="Low complexity" evidence="2">
    <location>
        <begin position="123"/>
        <end position="137"/>
    </location>
</feature>
<evidence type="ECO:0000313" key="6">
    <source>
        <dbReference type="EMBL" id="KAG2426728.1"/>
    </source>
</evidence>
<feature type="compositionally biased region" description="Low complexity" evidence="2">
    <location>
        <begin position="79"/>
        <end position="92"/>
    </location>
</feature>
<name>A0A835SGE4_9CHLO</name>
<evidence type="ECO:0000259" key="4">
    <source>
        <dbReference type="Pfam" id="PF06858"/>
    </source>
</evidence>
<dbReference type="GO" id="GO:0005525">
    <property type="term" value="F:GTP binding"/>
    <property type="evidence" value="ECO:0007669"/>
    <property type="project" value="InterPro"/>
</dbReference>
<feature type="domain" description="FeoB-type G" evidence="3">
    <location>
        <begin position="375"/>
        <end position="430"/>
    </location>
</feature>
<organism evidence="6 7">
    <name type="scientific">Chlamydomonas schloesseri</name>
    <dbReference type="NCBI Taxonomy" id="2026947"/>
    <lineage>
        <taxon>Eukaryota</taxon>
        <taxon>Viridiplantae</taxon>
        <taxon>Chlorophyta</taxon>
        <taxon>core chlorophytes</taxon>
        <taxon>Chlorophyceae</taxon>
        <taxon>CS clade</taxon>
        <taxon>Chlamydomonadales</taxon>
        <taxon>Chlamydomonadaceae</taxon>
        <taxon>Chlamydomonas</taxon>
    </lineage>
</organism>
<feature type="non-terminal residue" evidence="6">
    <location>
        <position position="500"/>
    </location>
</feature>
<comment type="caution">
    <text evidence="6">The sequence shown here is derived from an EMBL/GenBank/DDBJ whole genome shotgun (WGS) entry which is preliminary data.</text>
</comment>
<gene>
    <name evidence="6" type="ORF">HYH02_014768</name>
</gene>
<dbReference type="Proteomes" id="UP000613740">
    <property type="component" value="Unassembled WGS sequence"/>
</dbReference>
<protein>
    <recommendedName>
        <fullName evidence="8">OBG-type G domain-containing protein</fullName>
    </recommendedName>
</protein>
<dbReference type="Pfam" id="PF06858">
    <property type="entry name" value="NOG1"/>
    <property type="match status" value="1"/>
</dbReference>
<dbReference type="PANTHER" id="PTHR45759">
    <property type="entry name" value="NUCLEOLAR GTP-BINDING PROTEIN 1"/>
    <property type="match status" value="1"/>
</dbReference>
<dbReference type="InterPro" id="IPR010674">
    <property type="entry name" value="NOG1_Rossman_fold_dom"/>
</dbReference>
<feature type="domain" description="Nucleolar GTP-binding protein 1 Rossman-fold" evidence="4">
    <location>
        <begin position="441"/>
        <end position="497"/>
    </location>
</feature>
<feature type="region of interest" description="Disordered" evidence="2">
    <location>
        <begin position="177"/>
        <end position="201"/>
    </location>
</feature>
<dbReference type="InterPro" id="IPR006073">
    <property type="entry name" value="GTP-bd"/>
</dbReference>
<dbReference type="Gene3D" id="3.40.50.300">
    <property type="entry name" value="P-loop containing nucleotide triphosphate hydrolases"/>
    <property type="match status" value="1"/>
</dbReference>
<dbReference type="Pfam" id="PF02421">
    <property type="entry name" value="FeoB_N"/>
    <property type="match status" value="1"/>
</dbReference>
<dbReference type="OrthoDB" id="415015at2759"/>
<dbReference type="InterPro" id="IPR027417">
    <property type="entry name" value="P-loop_NTPase"/>
</dbReference>
<evidence type="ECO:0000256" key="2">
    <source>
        <dbReference type="SAM" id="MobiDB-lite"/>
    </source>
</evidence>
<evidence type="ECO:0000259" key="3">
    <source>
        <dbReference type="Pfam" id="PF02421"/>
    </source>
</evidence>
<keyword evidence="7" id="KW-1185">Reference proteome</keyword>
<proteinExistence type="predicted"/>
<feature type="region of interest" description="Disordered" evidence="2">
    <location>
        <begin position="79"/>
        <end position="158"/>
    </location>
</feature>
<dbReference type="PRINTS" id="PR00326">
    <property type="entry name" value="GTP1OBG"/>
</dbReference>
<evidence type="ECO:0008006" key="8">
    <source>
        <dbReference type="Google" id="ProtNLM"/>
    </source>
</evidence>
<dbReference type="Pfam" id="PF17835">
    <property type="entry name" value="NOG1_N"/>
    <property type="match status" value="1"/>
</dbReference>
<dbReference type="Gene3D" id="1.20.120.1190">
    <property type="match status" value="1"/>
</dbReference>
<keyword evidence="1" id="KW-0342">GTP-binding</keyword>
<keyword evidence="1" id="KW-0547">Nucleotide-binding</keyword>
<reference evidence="6" key="1">
    <citation type="journal article" date="2020" name="bioRxiv">
        <title>Comparative genomics of Chlamydomonas.</title>
        <authorList>
            <person name="Craig R.J."/>
            <person name="Hasan A.R."/>
            <person name="Ness R.W."/>
            <person name="Keightley P.D."/>
        </authorList>
    </citation>
    <scope>NUCLEOTIDE SEQUENCE</scope>
    <source>
        <strain evidence="6">CCAP 11/173</strain>
    </source>
</reference>
<accession>A0A835SGE4</accession>
<dbReference type="InterPro" id="IPR041623">
    <property type="entry name" value="NOG1_N"/>
</dbReference>
<feature type="domain" description="NOG1 N-terminal helical" evidence="5">
    <location>
        <begin position="215"/>
        <end position="370"/>
    </location>
</feature>
<dbReference type="InterPro" id="IPR030389">
    <property type="entry name" value="G_FEOB_dom"/>
</dbReference>
<dbReference type="EMBL" id="JAEHOD010000105">
    <property type="protein sequence ID" value="KAG2426728.1"/>
    <property type="molecule type" value="Genomic_DNA"/>
</dbReference>